<name>A0AC58SRP7_TOBAC</name>
<dbReference type="Proteomes" id="UP000790787">
    <property type="component" value="Chromosome 15"/>
</dbReference>
<evidence type="ECO:0000313" key="2">
    <source>
        <dbReference type="RefSeq" id="XP_075087645.1"/>
    </source>
</evidence>
<sequence length="149" mass="17572">MSPTIQNREKLQRVQAELFKYLALEEEFWKQKSGMSWFQDGYRNTKFFHIQVNRRRKRLQLRRIQASDGNWLEENDEMAAEAVRFFQDQFTEAIVPSCFGILDHIPHMLNNEQNYDLMRQPTCKEVKLAVFGLNSESAGGPDGFNGKFF</sequence>
<evidence type="ECO:0000313" key="1">
    <source>
        <dbReference type="Proteomes" id="UP000790787"/>
    </source>
</evidence>
<reference evidence="2" key="2">
    <citation type="submission" date="2025-08" db="UniProtKB">
        <authorList>
            <consortium name="RefSeq"/>
        </authorList>
    </citation>
    <scope>IDENTIFICATION</scope>
    <source>
        <tissue evidence="2">Leaf</tissue>
    </source>
</reference>
<protein>
    <submittedName>
        <fullName evidence="2">Uncharacterized protein LOC142169651</fullName>
    </submittedName>
</protein>
<dbReference type="RefSeq" id="XP_075087645.1">
    <property type="nucleotide sequence ID" value="XM_075231544.1"/>
</dbReference>
<reference evidence="1" key="1">
    <citation type="journal article" date="2014" name="Nat. Commun.">
        <title>The tobacco genome sequence and its comparison with those of tomato and potato.</title>
        <authorList>
            <person name="Sierro N."/>
            <person name="Battey J.N."/>
            <person name="Ouadi S."/>
            <person name="Bakaher N."/>
            <person name="Bovet L."/>
            <person name="Willig A."/>
            <person name="Goepfert S."/>
            <person name="Peitsch M.C."/>
            <person name="Ivanov N.V."/>
        </authorList>
    </citation>
    <scope>NUCLEOTIDE SEQUENCE [LARGE SCALE GENOMIC DNA]</scope>
</reference>
<accession>A0AC58SRP7</accession>
<gene>
    <name evidence="2" type="primary">LOC142169651</name>
</gene>
<keyword evidence="1" id="KW-1185">Reference proteome</keyword>
<proteinExistence type="predicted"/>
<organism evidence="1 2">
    <name type="scientific">Nicotiana tabacum</name>
    <name type="common">Common tobacco</name>
    <dbReference type="NCBI Taxonomy" id="4097"/>
    <lineage>
        <taxon>Eukaryota</taxon>
        <taxon>Viridiplantae</taxon>
        <taxon>Streptophyta</taxon>
        <taxon>Embryophyta</taxon>
        <taxon>Tracheophyta</taxon>
        <taxon>Spermatophyta</taxon>
        <taxon>Magnoliopsida</taxon>
        <taxon>eudicotyledons</taxon>
        <taxon>Gunneridae</taxon>
        <taxon>Pentapetalae</taxon>
        <taxon>asterids</taxon>
        <taxon>lamiids</taxon>
        <taxon>Solanales</taxon>
        <taxon>Solanaceae</taxon>
        <taxon>Nicotianoideae</taxon>
        <taxon>Nicotianeae</taxon>
        <taxon>Nicotiana</taxon>
    </lineage>
</organism>